<accession>A0A1H7SN30</accession>
<organism evidence="1 2">
    <name type="scientific">Halomonas daqiaonensis</name>
    <dbReference type="NCBI Taxonomy" id="650850"/>
    <lineage>
        <taxon>Bacteria</taxon>
        <taxon>Pseudomonadati</taxon>
        <taxon>Pseudomonadota</taxon>
        <taxon>Gammaproteobacteria</taxon>
        <taxon>Oceanospirillales</taxon>
        <taxon>Halomonadaceae</taxon>
        <taxon>Halomonas</taxon>
    </lineage>
</organism>
<keyword evidence="2" id="KW-1185">Reference proteome</keyword>
<dbReference type="OrthoDB" id="6238442at2"/>
<gene>
    <name evidence="1" type="ORF">SAMN04488129_11520</name>
</gene>
<proteinExistence type="predicted"/>
<name>A0A1H7SN30_9GAMM</name>
<evidence type="ECO:0000313" key="2">
    <source>
        <dbReference type="Proteomes" id="UP000198807"/>
    </source>
</evidence>
<reference evidence="2" key="1">
    <citation type="submission" date="2016-10" db="EMBL/GenBank/DDBJ databases">
        <authorList>
            <person name="Varghese N."/>
            <person name="Submissions S."/>
        </authorList>
    </citation>
    <scope>NUCLEOTIDE SEQUENCE [LARGE SCALE GENOMIC DNA]</scope>
    <source>
        <strain evidence="2">CGMCC 1.9150</strain>
    </source>
</reference>
<dbReference type="Proteomes" id="UP000198807">
    <property type="component" value="Unassembled WGS sequence"/>
</dbReference>
<sequence>MTSEDTITAHQLLDDLVPKLKSVETMVRDTLSARLMMTTDAELRQQLKTFKTEFELERTMIRMNLESLLNRHAETVEKVKAGGTDKVLELDDHEATALKRIRQLHDRAMELKR</sequence>
<evidence type="ECO:0000313" key="1">
    <source>
        <dbReference type="EMBL" id="SEL73779.1"/>
    </source>
</evidence>
<protein>
    <submittedName>
        <fullName evidence="1">Uncharacterized protein</fullName>
    </submittedName>
</protein>
<dbReference type="AlphaFoldDB" id="A0A1H7SN30"/>
<dbReference type="EMBL" id="FOBC01000015">
    <property type="protein sequence ID" value="SEL73779.1"/>
    <property type="molecule type" value="Genomic_DNA"/>
</dbReference>
<dbReference type="RefSeq" id="WP_089714145.1">
    <property type="nucleotide sequence ID" value="NZ_FOBC01000015.1"/>
</dbReference>